<accession>A0A1V2I1M2</accession>
<dbReference type="SUPFAM" id="SSF56112">
    <property type="entry name" value="Protein kinase-like (PK-like)"/>
    <property type="match status" value="1"/>
</dbReference>
<dbReference type="AlphaFoldDB" id="A0A1V2I1M2"/>
<dbReference type="InterPro" id="IPR002575">
    <property type="entry name" value="Aminoglycoside_PTrfase"/>
</dbReference>
<reference evidence="3" key="1">
    <citation type="submission" date="2016-10" db="EMBL/GenBank/DDBJ databases">
        <title>Frankia sp. NRRL B-16386 Genome sequencing.</title>
        <authorList>
            <person name="Ghodhbane-Gtari F."/>
            <person name="Swanson E."/>
            <person name="Gueddou A."/>
            <person name="Hezbri K."/>
            <person name="Ktari K."/>
            <person name="Nouioui I."/>
            <person name="Morris K."/>
            <person name="Simpson S."/>
            <person name="Abebe-Akele F."/>
            <person name="Thomas K."/>
            <person name="Gtari M."/>
            <person name="Tisa L.S."/>
        </authorList>
    </citation>
    <scope>NUCLEOTIDE SEQUENCE [LARGE SCALE GENOMIC DNA]</scope>
    <source>
        <strain evidence="3">NRRL B-16386</strain>
    </source>
</reference>
<dbReference type="InterPro" id="IPR011009">
    <property type="entry name" value="Kinase-like_dom_sf"/>
</dbReference>
<feature type="domain" description="Aminoglycoside phosphotransferase" evidence="1">
    <location>
        <begin position="31"/>
        <end position="260"/>
    </location>
</feature>
<dbReference type="PANTHER" id="PTHR21310">
    <property type="entry name" value="AMINOGLYCOSIDE PHOSPHOTRANSFERASE-RELATED-RELATED"/>
    <property type="match status" value="1"/>
</dbReference>
<evidence type="ECO:0000313" key="2">
    <source>
        <dbReference type="EMBL" id="ONH23042.1"/>
    </source>
</evidence>
<evidence type="ECO:0000313" key="3">
    <source>
        <dbReference type="Proteomes" id="UP000188929"/>
    </source>
</evidence>
<dbReference type="Gene3D" id="3.90.1200.10">
    <property type="match status" value="1"/>
</dbReference>
<sequence>MGTDSVDARRVAAWLRESLDPDVSSAAVSKLPGGHSSGVWRVDAVIDGDVRPMILKAPELPSVVYQRDACREARILAAVHGMGAPVPAVLAVDTGTATGRRCFVMEHVEGHGLADSSLAGPHEDAWLRDMGPDARRAVWDSFHDALGALHSVDARKVPDASHGQRGVVDVLDYWRAALLDAAPAPSVPRQLSALDWLRDHVPPGADDAPAVCMGDARIANCLLAGTEARALVDFEVAYVGNPAADVAYSVFFDGLHRAGAQQPLDGLPSAAETWDRWSRATGRPADGLAYWTAFGVTILCVTATRAMIQWGLADQGIESANPMVARWEACVERAAHA</sequence>
<dbReference type="Pfam" id="PF01636">
    <property type="entry name" value="APH"/>
    <property type="match status" value="1"/>
</dbReference>
<dbReference type="Gene3D" id="3.30.200.20">
    <property type="entry name" value="Phosphorylase Kinase, domain 1"/>
    <property type="match status" value="1"/>
</dbReference>
<dbReference type="GO" id="GO:0016740">
    <property type="term" value="F:transferase activity"/>
    <property type="evidence" value="ECO:0007669"/>
    <property type="project" value="UniProtKB-KW"/>
</dbReference>
<dbReference type="EMBL" id="MOMC01000093">
    <property type="protein sequence ID" value="ONH23042.1"/>
    <property type="molecule type" value="Genomic_DNA"/>
</dbReference>
<name>A0A1V2I1M2_9ACTN</name>
<comment type="caution">
    <text evidence="2">The sequence shown here is derived from an EMBL/GenBank/DDBJ whole genome shotgun (WGS) entry which is preliminary data.</text>
</comment>
<dbReference type="InterPro" id="IPR041726">
    <property type="entry name" value="ACAD10_11_N"/>
</dbReference>
<proteinExistence type="predicted"/>
<evidence type="ECO:0000259" key="1">
    <source>
        <dbReference type="Pfam" id="PF01636"/>
    </source>
</evidence>
<dbReference type="STRING" id="1834516.BL253_34095"/>
<keyword evidence="2" id="KW-0808">Transferase</keyword>
<organism evidence="2 3">
    <name type="scientific">Pseudofrankia asymbiotica</name>
    <dbReference type="NCBI Taxonomy" id="1834516"/>
    <lineage>
        <taxon>Bacteria</taxon>
        <taxon>Bacillati</taxon>
        <taxon>Actinomycetota</taxon>
        <taxon>Actinomycetes</taxon>
        <taxon>Frankiales</taxon>
        <taxon>Frankiaceae</taxon>
        <taxon>Pseudofrankia</taxon>
    </lineage>
</organism>
<gene>
    <name evidence="2" type="ORF">BL253_34095</name>
</gene>
<dbReference type="PANTHER" id="PTHR21310:SF40">
    <property type="entry name" value="AMINOGLYCOSIDE PHOSPHOTRANSFERASE DOMAIN-CONTAINING PROTEIN-RELATED"/>
    <property type="match status" value="1"/>
</dbReference>
<keyword evidence="3" id="KW-1185">Reference proteome</keyword>
<dbReference type="Proteomes" id="UP000188929">
    <property type="component" value="Unassembled WGS sequence"/>
</dbReference>
<dbReference type="CDD" id="cd05154">
    <property type="entry name" value="ACAD10_11_N-like"/>
    <property type="match status" value="1"/>
</dbReference>
<protein>
    <submittedName>
        <fullName evidence="2">Phosphotransferase family protein</fullName>
    </submittedName>
</protein>
<dbReference type="InterPro" id="IPR051678">
    <property type="entry name" value="AGP_Transferase"/>
</dbReference>